<dbReference type="Proteomes" id="UP001158067">
    <property type="component" value="Unassembled WGS sequence"/>
</dbReference>
<dbReference type="InterPro" id="IPR036514">
    <property type="entry name" value="SGNH_hydro_sf"/>
</dbReference>
<proteinExistence type="predicted"/>
<keyword evidence="1" id="KW-0732">Signal</keyword>
<keyword evidence="3" id="KW-1185">Reference proteome</keyword>
<reference evidence="2 3" key="1">
    <citation type="submission" date="2017-05" db="EMBL/GenBank/DDBJ databases">
        <authorList>
            <person name="Varghese N."/>
            <person name="Submissions S."/>
        </authorList>
    </citation>
    <scope>NUCLEOTIDE SEQUENCE [LARGE SCALE GENOMIC DNA]</scope>
    <source>
        <strain evidence="2 3">DSM 25457</strain>
    </source>
</reference>
<name>A0ABY1Q9A7_9BACT</name>
<feature type="chain" id="PRO_5046367218" evidence="1">
    <location>
        <begin position="30"/>
        <end position="246"/>
    </location>
</feature>
<dbReference type="InterPro" id="IPR051532">
    <property type="entry name" value="Ester_Hydrolysis_Enzymes"/>
</dbReference>
<comment type="caution">
    <text evidence="2">The sequence shown here is derived from an EMBL/GenBank/DDBJ whole genome shotgun (WGS) entry which is preliminary data.</text>
</comment>
<dbReference type="EMBL" id="FXUG01000008">
    <property type="protein sequence ID" value="SMP63891.1"/>
    <property type="molecule type" value="Genomic_DNA"/>
</dbReference>
<dbReference type="RefSeq" id="WP_283433512.1">
    <property type="nucleotide sequence ID" value="NZ_FXUG01000008.1"/>
</dbReference>
<evidence type="ECO:0000313" key="2">
    <source>
        <dbReference type="EMBL" id="SMP63891.1"/>
    </source>
</evidence>
<sequence>MALQPNFRRSTYLVLLAATWLSVGQHGHAMDNAAVATIAATVLDEAIPEAKPGNALPNVLLIGDSISLAYTPLVRNALLDTALVERVPGNCQFSAYGANNAQKWVGDRHWDVIHFNFGLWDLYGWKQEKLVSTQDYGTHLEAIVMALKPACDLLIFATTTPPCAEPEHKIKVLASPEKAAEFEAEARRVMKKHHVLVNDLDGILAGRMNELGKAPNDVHYTPEGNQVIAEKVASFIDMSLGILPAK</sequence>
<dbReference type="SUPFAM" id="SSF52266">
    <property type="entry name" value="SGNH hydrolase"/>
    <property type="match status" value="1"/>
</dbReference>
<feature type="signal peptide" evidence="1">
    <location>
        <begin position="1"/>
        <end position="29"/>
    </location>
</feature>
<organism evidence="2 3">
    <name type="scientific">Neorhodopirellula lusitana</name>
    <dbReference type="NCBI Taxonomy" id="445327"/>
    <lineage>
        <taxon>Bacteria</taxon>
        <taxon>Pseudomonadati</taxon>
        <taxon>Planctomycetota</taxon>
        <taxon>Planctomycetia</taxon>
        <taxon>Pirellulales</taxon>
        <taxon>Pirellulaceae</taxon>
        <taxon>Neorhodopirellula</taxon>
    </lineage>
</organism>
<evidence type="ECO:0000313" key="3">
    <source>
        <dbReference type="Proteomes" id="UP001158067"/>
    </source>
</evidence>
<accession>A0ABY1Q9A7</accession>
<protein>
    <submittedName>
        <fullName evidence="2">Acyl-CoA thioesterase-1</fullName>
    </submittedName>
</protein>
<dbReference type="CDD" id="cd00229">
    <property type="entry name" value="SGNH_hydrolase"/>
    <property type="match status" value="1"/>
</dbReference>
<evidence type="ECO:0000256" key="1">
    <source>
        <dbReference type="SAM" id="SignalP"/>
    </source>
</evidence>
<dbReference type="PANTHER" id="PTHR30383:SF26">
    <property type="entry name" value="SGNH HYDROLASE-TYPE ESTERASE DOMAIN-CONTAINING PROTEIN"/>
    <property type="match status" value="1"/>
</dbReference>
<dbReference type="PANTHER" id="PTHR30383">
    <property type="entry name" value="THIOESTERASE 1/PROTEASE 1/LYSOPHOSPHOLIPASE L1"/>
    <property type="match status" value="1"/>
</dbReference>
<gene>
    <name evidence="2" type="ORF">SAMN06265222_108145</name>
</gene>
<dbReference type="Gene3D" id="3.40.50.1110">
    <property type="entry name" value="SGNH hydrolase"/>
    <property type="match status" value="1"/>
</dbReference>